<sequence length="63" mass="6793">MHQYRGYEILCSLAGYTVMQGGIEVLSIGTADAGTELADCSEVDHMLRHAEQAIDRLIAEAAP</sequence>
<evidence type="ECO:0000313" key="2">
    <source>
        <dbReference type="Proteomes" id="UP000033651"/>
    </source>
</evidence>
<dbReference type="Proteomes" id="UP000033651">
    <property type="component" value="Unassembled WGS sequence"/>
</dbReference>
<keyword evidence="2" id="KW-1185">Reference proteome</keyword>
<protein>
    <submittedName>
        <fullName evidence="1">Uncharacterized protein</fullName>
    </submittedName>
</protein>
<reference evidence="1 2" key="1">
    <citation type="submission" date="2015-03" db="EMBL/GenBank/DDBJ databases">
        <title>Draft genome sequence of Luteibacter yeojuensis strain SU11.</title>
        <authorList>
            <person name="Sulaiman J."/>
            <person name="Priya K."/>
            <person name="Chan K.-G."/>
        </authorList>
    </citation>
    <scope>NUCLEOTIDE SEQUENCE [LARGE SCALE GENOMIC DNA]</scope>
    <source>
        <strain evidence="1 2">SU11</strain>
    </source>
</reference>
<dbReference type="AlphaFoldDB" id="A0A0F3KH43"/>
<dbReference type="PATRIC" id="fig|345309.4.peg.2644"/>
<proteinExistence type="predicted"/>
<name>A0A0F3KH43_9GAMM</name>
<accession>A0A0F3KH43</accession>
<comment type="caution">
    <text evidence="1">The sequence shown here is derived from an EMBL/GenBank/DDBJ whole genome shotgun (WGS) entry which is preliminary data.</text>
</comment>
<gene>
    <name evidence="1" type="ORF">VI08_15200</name>
</gene>
<organism evidence="1 2">
    <name type="scientific">Luteibacter yeojuensis</name>
    <dbReference type="NCBI Taxonomy" id="345309"/>
    <lineage>
        <taxon>Bacteria</taxon>
        <taxon>Pseudomonadati</taxon>
        <taxon>Pseudomonadota</taxon>
        <taxon>Gammaproteobacteria</taxon>
        <taxon>Lysobacterales</taxon>
        <taxon>Rhodanobacteraceae</taxon>
        <taxon>Luteibacter</taxon>
    </lineage>
</organism>
<dbReference type="EMBL" id="JZRB01000033">
    <property type="protein sequence ID" value="KJV30307.1"/>
    <property type="molecule type" value="Genomic_DNA"/>
</dbReference>
<evidence type="ECO:0000313" key="1">
    <source>
        <dbReference type="EMBL" id="KJV30307.1"/>
    </source>
</evidence>